<keyword evidence="5 10" id="KW-0812">Transmembrane</keyword>
<dbReference type="InterPro" id="IPR022645">
    <property type="entry name" value="SecD/SecF_bac"/>
</dbReference>
<keyword evidence="6 10" id="KW-0653">Protein transport</keyword>
<evidence type="ECO:0000256" key="3">
    <source>
        <dbReference type="ARBA" id="ARBA00022475"/>
    </source>
</evidence>
<evidence type="ECO:0000259" key="11">
    <source>
        <dbReference type="PROSITE" id="PS50156"/>
    </source>
</evidence>
<comment type="subunit">
    <text evidence="10">Forms a complex with SecD. Part of the essential Sec protein translocation apparatus which comprises SecA, SecYEG and auxiliary proteins SecDF. Other proteins may also be involved.</text>
</comment>
<comment type="similarity">
    <text evidence="10">Belongs to the SecD/SecF family. SecF subfamily.</text>
</comment>
<keyword evidence="2 10" id="KW-0813">Transport</keyword>
<dbReference type="Proteomes" id="UP000191931">
    <property type="component" value="Unassembled WGS sequence"/>
</dbReference>
<feature type="transmembrane region" description="Helical" evidence="10">
    <location>
        <begin position="163"/>
        <end position="181"/>
    </location>
</feature>
<feature type="transmembrane region" description="Helical" evidence="10">
    <location>
        <begin position="313"/>
        <end position="338"/>
    </location>
</feature>
<comment type="caution">
    <text evidence="10">Lacks conserved residue(s) required for the propagation of feature annotation.</text>
</comment>
<dbReference type="Gene3D" id="1.20.1640.10">
    <property type="entry name" value="Multidrug efflux transporter AcrB transmembrane domain"/>
    <property type="match status" value="1"/>
</dbReference>
<evidence type="ECO:0000256" key="1">
    <source>
        <dbReference type="ARBA" id="ARBA00004651"/>
    </source>
</evidence>
<feature type="domain" description="SSD" evidence="11">
    <location>
        <begin position="210"/>
        <end position="338"/>
    </location>
</feature>
<evidence type="ECO:0000256" key="4">
    <source>
        <dbReference type="ARBA" id="ARBA00022519"/>
    </source>
</evidence>
<dbReference type="HAMAP" id="MF_01464_B">
    <property type="entry name" value="SecF_B"/>
    <property type="match status" value="1"/>
</dbReference>
<feature type="transmembrane region" description="Helical" evidence="10">
    <location>
        <begin position="212"/>
        <end position="231"/>
    </location>
</feature>
<dbReference type="InterPro" id="IPR055344">
    <property type="entry name" value="SecD_SecF_C_bact"/>
</dbReference>
<evidence type="ECO:0000313" key="12">
    <source>
        <dbReference type="EMBL" id="SLM27908.1"/>
    </source>
</evidence>
<dbReference type="NCBIfam" id="TIGR00916">
    <property type="entry name" value="2A0604s01"/>
    <property type="match status" value="1"/>
</dbReference>
<dbReference type="PANTHER" id="PTHR30081:SF8">
    <property type="entry name" value="PROTEIN TRANSLOCASE SUBUNIT SECF"/>
    <property type="match status" value="1"/>
</dbReference>
<dbReference type="GO" id="GO:0043952">
    <property type="term" value="P:protein transport by the Sec complex"/>
    <property type="evidence" value="ECO:0007669"/>
    <property type="project" value="UniProtKB-UniRule"/>
</dbReference>
<gene>
    <name evidence="10 12" type="primary">secF</name>
    <name evidence="12" type="ORF">MTBBW1_120029</name>
</gene>
<dbReference type="OrthoDB" id="9774769at2"/>
<dbReference type="SUPFAM" id="SSF82866">
    <property type="entry name" value="Multidrug efflux transporter AcrB transmembrane domain"/>
    <property type="match status" value="1"/>
</dbReference>
<name>A0A1W1H6B1_9BACT</name>
<dbReference type="InterPro" id="IPR005665">
    <property type="entry name" value="SecF_bac"/>
</dbReference>
<dbReference type="STRING" id="1246637.MTBBW1_120029"/>
<protein>
    <recommendedName>
        <fullName evidence="10">Protein-export membrane protein SecF</fullName>
    </recommendedName>
</protein>
<dbReference type="AlphaFoldDB" id="A0A1W1H6B1"/>
<dbReference type="GO" id="GO:0006605">
    <property type="term" value="P:protein targeting"/>
    <property type="evidence" value="ECO:0007669"/>
    <property type="project" value="UniProtKB-UniRule"/>
</dbReference>
<dbReference type="PROSITE" id="PS50156">
    <property type="entry name" value="SSD"/>
    <property type="match status" value="1"/>
</dbReference>
<feature type="transmembrane region" description="Helical" evidence="10">
    <location>
        <begin position="187"/>
        <end position="205"/>
    </location>
</feature>
<evidence type="ECO:0000313" key="13">
    <source>
        <dbReference type="Proteomes" id="UP000191931"/>
    </source>
</evidence>
<dbReference type="InterPro" id="IPR048634">
    <property type="entry name" value="SecD_SecF_C"/>
</dbReference>
<dbReference type="NCBIfam" id="TIGR00966">
    <property type="entry name" value="transloc_SecF"/>
    <property type="match status" value="1"/>
</dbReference>
<feature type="transmembrane region" description="Helical" evidence="10">
    <location>
        <begin position="20"/>
        <end position="38"/>
    </location>
</feature>
<sequence>MQFIKPDINIDFTGKRVKGFIFSISLIIISLVSLLFHGGPNYGIDFAGGTLIQVKFTQSVSVENIRNGLSTIGLENSSVQNFGKHGENEFLIRTSTPEMTGEGFSQSIKESLNSSTGFEPEIRRIEMVGPQVGQDLRKQALLAIFYSLLFITIYISGRFEMKWTLSGITAGAMMSAVYFLSAFNVSIPFVITAALAVSLVLFWYLNLKYAMGAIVALIHDIFITIGIFSIFGMEFSLPIIAALLTIIGYSLNDTIIVFDRIRENTTHSRKLSMEKIINRSINETLSRTILTSLTTLIVLFSLFFLGGDIIHDFAFAMITGVMIGTYSSIFVASPILLLTSRE</sequence>
<keyword evidence="13" id="KW-1185">Reference proteome</keyword>
<evidence type="ECO:0000256" key="6">
    <source>
        <dbReference type="ARBA" id="ARBA00022927"/>
    </source>
</evidence>
<keyword evidence="8 10" id="KW-0811">Translocation</keyword>
<organism evidence="12 13">
    <name type="scientific">Desulfamplus magnetovallimortis</name>
    <dbReference type="NCBI Taxonomy" id="1246637"/>
    <lineage>
        <taxon>Bacteria</taxon>
        <taxon>Pseudomonadati</taxon>
        <taxon>Thermodesulfobacteriota</taxon>
        <taxon>Desulfobacteria</taxon>
        <taxon>Desulfobacterales</taxon>
        <taxon>Desulfobacteraceae</taxon>
        <taxon>Desulfamplus</taxon>
    </lineage>
</organism>
<comment type="function">
    <text evidence="10">Part of the Sec protein translocase complex. Interacts with the SecYEG preprotein conducting channel. SecDF uses the proton motive force (PMF) to complete protein translocation after the ATP-dependent function of SecA.</text>
</comment>
<dbReference type="PRINTS" id="PR01755">
    <property type="entry name" value="SECFTRNLCASE"/>
</dbReference>
<feature type="transmembrane region" description="Helical" evidence="10">
    <location>
        <begin position="289"/>
        <end position="307"/>
    </location>
</feature>
<evidence type="ECO:0000256" key="7">
    <source>
        <dbReference type="ARBA" id="ARBA00022989"/>
    </source>
</evidence>
<reference evidence="12 13" key="1">
    <citation type="submission" date="2017-03" db="EMBL/GenBank/DDBJ databases">
        <authorList>
            <person name="Afonso C.L."/>
            <person name="Miller P.J."/>
            <person name="Scott M.A."/>
            <person name="Spackman E."/>
            <person name="Goraichik I."/>
            <person name="Dimitrov K.M."/>
            <person name="Suarez D.L."/>
            <person name="Swayne D.E."/>
        </authorList>
    </citation>
    <scope>NUCLEOTIDE SEQUENCE [LARGE SCALE GENOMIC DNA]</scope>
    <source>
        <strain evidence="12">PRJEB14757</strain>
    </source>
</reference>
<evidence type="ECO:0000256" key="8">
    <source>
        <dbReference type="ARBA" id="ARBA00023010"/>
    </source>
</evidence>
<proteinExistence type="inferred from homology"/>
<evidence type="ECO:0000256" key="10">
    <source>
        <dbReference type="HAMAP-Rule" id="MF_01464"/>
    </source>
</evidence>
<keyword evidence="9 10" id="KW-0472">Membrane</keyword>
<dbReference type="GO" id="GO:0015450">
    <property type="term" value="F:protein-transporting ATPase activity"/>
    <property type="evidence" value="ECO:0007669"/>
    <property type="project" value="InterPro"/>
</dbReference>
<comment type="subcellular location">
    <subcellularLocation>
        <location evidence="1 10">Cell membrane</location>
        <topology evidence="1 10">Multi-pass membrane protein</topology>
    </subcellularLocation>
</comment>
<dbReference type="InterPro" id="IPR000731">
    <property type="entry name" value="SSD"/>
</dbReference>
<keyword evidence="4" id="KW-0997">Cell inner membrane</keyword>
<dbReference type="Pfam" id="PF07549">
    <property type="entry name" value="Sec_GG"/>
    <property type="match status" value="1"/>
</dbReference>
<dbReference type="EMBL" id="FWEV01000024">
    <property type="protein sequence ID" value="SLM27908.1"/>
    <property type="molecule type" value="Genomic_DNA"/>
</dbReference>
<evidence type="ECO:0000256" key="9">
    <source>
        <dbReference type="ARBA" id="ARBA00023136"/>
    </source>
</evidence>
<evidence type="ECO:0000256" key="2">
    <source>
        <dbReference type="ARBA" id="ARBA00022448"/>
    </source>
</evidence>
<dbReference type="Pfam" id="PF02355">
    <property type="entry name" value="SecD_SecF_C"/>
    <property type="match status" value="2"/>
</dbReference>
<dbReference type="RefSeq" id="WP_080798861.1">
    <property type="nucleotide sequence ID" value="NZ_LT828540.1"/>
</dbReference>
<accession>A0A1W1H6B1</accession>
<keyword evidence="7 10" id="KW-1133">Transmembrane helix</keyword>
<keyword evidence="3 10" id="KW-1003">Cell membrane</keyword>
<evidence type="ECO:0000256" key="5">
    <source>
        <dbReference type="ARBA" id="ARBA00022692"/>
    </source>
</evidence>
<dbReference type="InterPro" id="IPR022646">
    <property type="entry name" value="SecD/SecF_CS"/>
</dbReference>
<feature type="transmembrane region" description="Helical" evidence="10">
    <location>
        <begin position="139"/>
        <end position="156"/>
    </location>
</feature>
<dbReference type="GO" id="GO:0005886">
    <property type="term" value="C:plasma membrane"/>
    <property type="evidence" value="ECO:0007669"/>
    <property type="project" value="UniProtKB-SubCell"/>
</dbReference>
<dbReference type="PANTHER" id="PTHR30081">
    <property type="entry name" value="PROTEIN-EXPORT MEMBRANE PROTEIN SEC"/>
    <property type="match status" value="1"/>
</dbReference>
<feature type="transmembrane region" description="Helical" evidence="10">
    <location>
        <begin position="237"/>
        <end position="258"/>
    </location>
</feature>
<dbReference type="GO" id="GO:0065002">
    <property type="term" value="P:intracellular protein transmembrane transport"/>
    <property type="evidence" value="ECO:0007669"/>
    <property type="project" value="UniProtKB-UniRule"/>
</dbReference>
<dbReference type="InterPro" id="IPR022813">
    <property type="entry name" value="SecD/SecF_arch_bac"/>
</dbReference>